<protein>
    <recommendedName>
        <fullName evidence="2">Transmembrane protein 135 N-terminal domain-containing protein</fullName>
    </recommendedName>
</protein>
<evidence type="ECO:0000313" key="1">
    <source>
        <dbReference type="EnsemblMetazoa" id="MDOA014111-PA"/>
    </source>
</evidence>
<sequence>MVVPSKIFYPPLCTNHCSQSILHPGIGCLRYFLNNLYNNCLGGFKYFSPLLITPLLLKLKTMDNELFLSTLKYYLKTVGLTAMAASSSFYFICLFRNQLGSFQKYTTLFIPTVFGMQFCWFMPDKTLKLFCTATSQAVFEGILKQFPNLITRLLLHSTSLQTFLFMINSAIILHFKRLKVYKGFWFMQPYGIEKSPSISAAGAAPLGAEGAMENIVDINANIVEHSWKPRSQCVHGQTKCLKFILDGIKVGLTCGIPMDLLNALLKGGVPKGCKGILKVVAAKLKQFRPNMAGFFLLYGGIYRISSCLLYKYYGHLSRDLQHILAAFLGGASYLWVDKVSFFTLSTVIAIQALWQEFCNRMSAAKKTSSNLVLKLLKDISFSHVIFTLNMGYLVHNFIMNYEVLNSLTRGFLDGLSSNQTRIIRDTITKHSLDELMTIANSHTVKRLL</sequence>
<dbReference type="VEuPathDB" id="VectorBase:MDOA014111"/>
<evidence type="ECO:0008006" key="2">
    <source>
        <dbReference type="Google" id="ProtNLM"/>
    </source>
</evidence>
<name>A0A1I8NDL6_MUSDO</name>
<dbReference type="STRING" id="7370.A0A1I8NDL6"/>
<dbReference type="eggNOG" id="ENOG502RTNC">
    <property type="taxonomic scope" value="Eukaryota"/>
</dbReference>
<dbReference type="EnsemblMetazoa" id="MDOA014111-RA">
    <property type="protein sequence ID" value="MDOA014111-PA"/>
    <property type="gene ID" value="MDOA014111"/>
</dbReference>
<organism evidence="1">
    <name type="scientific">Musca domestica</name>
    <name type="common">House fly</name>
    <dbReference type="NCBI Taxonomy" id="7370"/>
    <lineage>
        <taxon>Eukaryota</taxon>
        <taxon>Metazoa</taxon>
        <taxon>Ecdysozoa</taxon>
        <taxon>Arthropoda</taxon>
        <taxon>Hexapoda</taxon>
        <taxon>Insecta</taxon>
        <taxon>Pterygota</taxon>
        <taxon>Neoptera</taxon>
        <taxon>Endopterygota</taxon>
        <taxon>Diptera</taxon>
        <taxon>Brachycera</taxon>
        <taxon>Muscomorpha</taxon>
        <taxon>Muscoidea</taxon>
        <taxon>Muscidae</taxon>
        <taxon>Musca</taxon>
    </lineage>
</organism>
<dbReference type="AlphaFoldDB" id="A0A1I8NDL6"/>
<reference evidence="1" key="1">
    <citation type="submission" date="2020-05" db="UniProtKB">
        <authorList>
            <consortium name="EnsemblMetazoa"/>
        </authorList>
    </citation>
    <scope>IDENTIFICATION</scope>
    <source>
        <strain evidence="1">Aabys</strain>
    </source>
</reference>
<proteinExistence type="predicted"/>
<accession>A0A1I8NDL6</accession>
<dbReference type="VEuPathDB" id="VectorBase:MDOMA2_011755"/>